<evidence type="ECO:0000313" key="2">
    <source>
        <dbReference type="EMBL" id="CCV65682.1"/>
    </source>
</evidence>
<feature type="transmembrane region" description="Helical" evidence="1">
    <location>
        <begin position="177"/>
        <end position="197"/>
    </location>
</feature>
<evidence type="ECO:0000256" key="1">
    <source>
        <dbReference type="SAM" id="Phobius"/>
    </source>
</evidence>
<feature type="transmembrane region" description="Helical" evidence="1">
    <location>
        <begin position="322"/>
        <end position="347"/>
    </location>
</feature>
<keyword evidence="1" id="KW-1133">Transmembrane helix</keyword>
<feature type="transmembrane region" description="Helical" evidence="1">
    <location>
        <begin position="397"/>
        <end position="416"/>
    </location>
</feature>
<dbReference type="EMBL" id="FO681348">
    <property type="protein sequence ID" value="CCV65682.1"/>
    <property type="molecule type" value="Genomic_DNA"/>
</dbReference>
<feature type="transmembrane region" description="Helical" evidence="1">
    <location>
        <begin position="453"/>
        <end position="472"/>
    </location>
</feature>
<feature type="transmembrane region" description="Helical" evidence="1">
    <location>
        <begin position="16"/>
        <end position="35"/>
    </location>
</feature>
<evidence type="ECO:0008006" key="4">
    <source>
        <dbReference type="Google" id="ProtNLM"/>
    </source>
</evidence>
<feature type="transmembrane region" description="Helical" evidence="1">
    <location>
        <begin position="146"/>
        <end position="165"/>
    </location>
</feature>
<protein>
    <recommendedName>
        <fullName evidence="4">DUF1538 domain-containing protein</fullName>
    </recommendedName>
</protein>
<proteinExistence type="predicted"/>
<dbReference type="InterPro" id="IPR011435">
    <property type="entry name" value="UmpAB"/>
</dbReference>
<feature type="transmembrane region" description="Helical" evidence="1">
    <location>
        <begin position="209"/>
        <end position="232"/>
    </location>
</feature>
<feature type="transmembrane region" description="Helical" evidence="1">
    <location>
        <begin position="368"/>
        <end position="391"/>
    </location>
</feature>
<feature type="transmembrane region" description="Helical" evidence="1">
    <location>
        <begin position="284"/>
        <end position="302"/>
    </location>
</feature>
<accession>U4KN19</accession>
<dbReference type="STRING" id="61635.BN85306610"/>
<feature type="transmembrane region" description="Helical" evidence="1">
    <location>
        <begin position="41"/>
        <end position="63"/>
    </location>
</feature>
<gene>
    <name evidence="2" type="ORF">BN85306610</name>
</gene>
<keyword evidence="3" id="KW-1185">Reference proteome</keyword>
<dbReference type="OrthoDB" id="9805989at2"/>
<organism evidence="2 3">
    <name type="scientific">Acholeplasma brassicae</name>
    <dbReference type="NCBI Taxonomy" id="61635"/>
    <lineage>
        <taxon>Bacteria</taxon>
        <taxon>Bacillati</taxon>
        <taxon>Mycoplasmatota</taxon>
        <taxon>Mollicutes</taxon>
        <taxon>Acholeplasmatales</taxon>
        <taxon>Acholeplasmataceae</taxon>
        <taxon>Acholeplasma</taxon>
    </lineage>
</organism>
<dbReference type="Proteomes" id="UP000032737">
    <property type="component" value="Chromosome"/>
</dbReference>
<dbReference type="Pfam" id="PF07556">
    <property type="entry name" value="DUF1538"/>
    <property type="match status" value="2"/>
</dbReference>
<feature type="transmembrane region" description="Helical" evidence="1">
    <location>
        <begin position="428"/>
        <end position="447"/>
    </location>
</feature>
<sequence length="496" mass="53603">MHLISKMLGGRFKESIQAVLPVFVLVIGISAFIGVPMETLGAFIIGTVLLVFGLTIFQIGANASMVTIAEGIGNFIVRKRKLKILILIAFLVGFLITVAEPALWVLSDQFKTVVSPVILILAVAMGVGVFVTIALLRIVLQISLKYLILISYGIVFVIAYLVSLTNPGFIPIAFDSGGVTTGPMAVPFIMSLGYGLSHSRGDKKSEIDTFGLIGIASIGPIISVLILGLLNQPDVPILDTTSSLLDYFITNLFQMAIAILPFILFFFFFQMIAFRYRRERVKKIMIAFGYTYVGLVLFLTGANGGLVNLAFYIGEHFASTSYYWVLIPIGMLFGFLVISAEPSVIVLNKQVHEVSAGAIPQKLMMTSLSIGVSLAIGMSLLRVITGISIWYFILPGYLIAIALMFFTPAIFSGIAFDSGGAVSGAMTSAFLVPFALGAATSLGSNILTDAFGLVSLVAMTPLITIQILGFLYQRRQAKVEIKTEPERIIKLSEVEK</sequence>
<reference evidence="2 3" key="1">
    <citation type="journal article" date="2013" name="J. Mol. Microbiol. Biotechnol.">
        <title>Analysis of the Complete Genomes of Acholeplasma brassicae , A. palmae and A. laidlawii and Their Comparison to the Obligate Parasites from ' Candidatus Phytoplasma'.</title>
        <authorList>
            <person name="Kube M."/>
            <person name="Siewert C."/>
            <person name="Migdoll A.M."/>
            <person name="Duduk B."/>
            <person name="Holz S."/>
            <person name="Rabus R."/>
            <person name="Seemuller E."/>
            <person name="Mitrovic J."/>
            <person name="Muller I."/>
            <person name="Buttner C."/>
            <person name="Reinhardt R."/>
        </authorList>
    </citation>
    <scope>NUCLEOTIDE SEQUENCE [LARGE SCALE GENOMIC DNA]</scope>
    <source>
        <strain evidence="3">0502</strain>
    </source>
</reference>
<feature type="transmembrane region" description="Helical" evidence="1">
    <location>
        <begin position="84"/>
        <end position="106"/>
    </location>
</feature>
<keyword evidence="1" id="KW-0472">Membrane</keyword>
<name>U4KN19_9MOLU</name>
<feature type="transmembrane region" description="Helical" evidence="1">
    <location>
        <begin position="118"/>
        <end position="139"/>
    </location>
</feature>
<dbReference type="AlphaFoldDB" id="U4KN19"/>
<dbReference type="HOGENOM" id="CLU_026769_2_0_14"/>
<dbReference type="KEGG" id="abra:BN85306610"/>
<keyword evidence="1" id="KW-0812">Transmembrane</keyword>
<feature type="transmembrane region" description="Helical" evidence="1">
    <location>
        <begin position="252"/>
        <end position="272"/>
    </location>
</feature>
<evidence type="ECO:0000313" key="3">
    <source>
        <dbReference type="Proteomes" id="UP000032737"/>
    </source>
</evidence>